<proteinExistence type="evidence at protein level"/>
<dbReference type="OrthoDB" id="5817365at2759"/>
<dbReference type="PhylomeDB" id="O45144"/>
<dbReference type="PANTHER" id="PTHR21733:SF5">
    <property type="entry name" value="AMINE OXIDASE-RELATED"/>
    <property type="match status" value="1"/>
</dbReference>
<dbReference type="RefSeq" id="NP_500097.1">
    <property type="nucleotide sequence ID" value="NM_067696.5"/>
</dbReference>
<dbReference type="GeneID" id="176963"/>
<dbReference type="AGR" id="WB:WBGene00016424"/>
<evidence type="ECO:0007829" key="5">
    <source>
        <dbReference type="PeptideAtlas" id="O45144"/>
    </source>
</evidence>
<keyword evidence="5" id="KW-1267">Proteomics identification</keyword>
<dbReference type="InterPro" id="IPR005071">
    <property type="entry name" value="Glycoprotein"/>
</dbReference>
<dbReference type="GO" id="GO:0045087">
    <property type="term" value="P:innate immune response"/>
    <property type="evidence" value="ECO:0007007"/>
    <property type="project" value="WormBase"/>
</dbReference>
<dbReference type="ExpressionAtlas" id="O45144">
    <property type="expression patterns" value="baseline and differential"/>
</dbReference>
<dbReference type="AlphaFoldDB" id="O45144"/>
<dbReference type="Pfam" id="PF03409">
    <property type="entry name" value="Glycoprotein"/>
    <property type="match status" value="1"/>
</dbReference>
<sequence>MRKMKSLHVHFALFVLCSATGQVFELYKFAGVGPTKIGNVDNLSKLYLASSDDAQVLSQITITSNGQTKTLDQLQANVDANGFQNGFPVNSDLTISTANSQDTTVNLSGILFVSSPDMAKDPNFLVYVVADQVRTVDRSTNDETTLVLLNVRNTSRAPYYNTRVESINQPSSTNLLVYHGVPEDGYTDPKFQETSRQLIFQNPVITYFTGTISSMFFDHIEPIQYTLRTWHIRAIGGISFKVSQQWVDMSTYQTTAATTTGYTMSQSVSNNSTVNFKYTENAGDGGMFGFMINTADKQTDMNVTSCYNTDCITEKFVQTMPVYTDIFQYPKNYTTLYMDHTNTNEGIFYLQYCRSEAAVGVSSTTPASMETTTKTSATISLHILLIISLISMISILV</sequence>
<dbReference type="EMBL" id="BX284604">
    <property type="protein sequence ID" value="CCD66699.1"/>
    <property type="molecule type" value="Genomic_DNA"/>
</dbReference>
<dbReference type="WormBase" id="C34H4.1a">
    <property type="protein sequence ID" value="CE25804"/>
    <property type="gene ID" value="WBGene00016424"/>
</dbReference>
<organism evidence="2 3">
    <name type="scientific">Caenorhabditis elegans</name>
    <dbReference type="NCBI Taxonomy" id="6239"/>
    <lineage>
        <taxon>Eukaryota</taxon>
        <taxon>Metazoa</taxon>
        <taxon>Ecdysozoa</taxon>
        <taxon>Nematoda</taxon>
        <taxon>Chromadorea</taxon>
        <taxon>Rhabditida</taxon>
        <taxon>Rhabditina</taxon>
        <taxon>Rhabditomorpha</taxon>
        <taxon>Rhabditoidea</taxon>
        <taxon>Rhabditidae</taxon>
        <taxon>Peloderinae</taxon>
        <taxon>Caenorhabditis</taxon>
    </lineage>
</organism>
<evidence type="ECO:0000313" key="4">
    <source>
        <dbReference type="WormBase" id="C34H4.1a"/>
    </source>
</evidence>
<dbReference type="UCSC" id="C34H4.1">
    <property type="organism name" value="c. elegans"/>
</dbReference>
<dbReference type="CTD" id="176963"/>
<dbReference type="PANTHER" id="PTHR21733">
    <property type="entry name" value="CUB_2 DOMAIN-CONTAINING PROTEIN-RELATED-RELATED"/>
    <property type="match status" value="1"/>
</dbReference>
<gene>
    <name evidence="2 4" type="ORF">C34H4.1</name>
    <name evidence="2" type="ORF">CELE_C34H4.1</name>
</gene>
<dbReference type="HOGENOM" id="CLU_040349_1_0_1"/>
<dbReference type="OMA" id="RNDTVMY"/>
<dbReference type="PeptideAtlas" id="O45144"/>
<dbReference type="FunCoup" id="O45144">
    <property type="interactions" value="901"/>
</dbReference>
<dbReference type="InParanoid" id="O45144"/>
<protein>
    <submittedName>
        <fullName evidence="2">Amine oxidase</fullName>
    </submittedName>
</protein>
<dbReference type="eggNOG" id="ENOG502TFGP">
    <property type="taxonomic scope" value="Eukaryota"/>
</dbReference>
<feature type="signal peptide" evidence="1">
    <location>
        <begin position="1"/>
        <end position="21"/>
    </location>
</feature>
<keyword evidence="1" id="KW-0732">Signal</keyword>
<dbReference type="Bgee" id="WBGene00016424">
    <property type="expression patterns" value="Expressed in larva and 2 other cell types or tissues"/>
</dbReference>
<name>O45144_CAEEL</name>
<dbReference type="Proteomes" id="UP000001940">
    <property type="component" value="Chromosome IV"/>
</dbReference>
<feature type="chain" id="PRO_5004158320" evidence="1">
    <location>
        <begin position="22"/>
        <end position="397"/>
    </location>
</feature>
<reference evidence="2 3" key="1">
    <citation type="journal article" date="1998" name="Science">
        <title>Genome sequence of the nematode C. elegans: a platform for investigating biology.</title>
        <authorList>
            <consortium name="The C. elegans sequencing consortium"/>
            <person name="Sulson J.E."/>
            <person name="Waterston R."/>
        </authorList>
    </citation>
    <scope>NUCLEOTIDE SEQUENCE [LARGE SCALE GENOMIC DNA]</scope>
    <source>
        <strain evidence="2 3">Bristol N2</strain>
    </source>
</reference>
<evidence type="ECO:0000256" key="1">
    <source>
        <dbReference type="SAM" id="SignalP"/>
    </source>
</evidence>
<dbReference type="PaxDb" id="6239-C34H4.1a"/>
<evidence type="ECO:0000313" key="2">
    <source>
        <dbReference type="EMBL" id="CCD66699.1"/>
    </source>
</evidence>
<accession>O45144</accession>
<dbReference type="PIR" id="H88639">
    <property type="entry name" value="H88639"/>
</dbReference>
<evidence type="ECO:0000313" key="3">
    <source>
        <dbReference type="Proteomes" id="UP000001940"/>
    </source>
</evidence>
<keyword evidence="3" id="KW-1185">Reference proteome</keyword>